<sequence length="39" mass="4742">MRLTLASVWHPIRGVSISDLGRERYLFHFYYEVDVERVM</sequence>
<gene>
    <name evidence="1" type="ORF">Goari_015800</name>
</gene>
<name>A0A7J8WH35_GOSAI</name>
<dbReference type="EMBL" id="JABFAA010000001">
    <property type="protein sequence ID" value="MBA0674190.1"/>
    <property type="molecule type" value="Genomic_DNA"/>
</dbReference>
<feature type="non-terminal residue" evidence="1">
    <location>
        <position position="39"/>
    </location>
</feature>
<reference evidence="1 2" key="1">
    <citation type="journal article" date="2019" name="Genome Biol. Evol.">
        <title>Insights into the evolution of the New World diploid cottons (Gossypium, subgenus Houzingenia) based on genome sequencing.</title>
        <authorList>
            <person name="Grover C.E."/>
            <person name="Arick M.A. 2nd"/>
            <person name="Thrash A."/>
            <person name="Conover J.L."/>
            <person name="Sanders W.S."/>
            <person name="Peterson D.G."/>
            <person name="Frelichowski J.E."/>
            <person name="Scheffler J.A."/>
            <person name="Scheffler B.E."/>
            <person name="Wendel J.F."/>
        </authorList>
    </citation>
    <scope>NUCLEOTIDE SEQUENCE [LARGE SCALE GENOMIC DNA]</scope>
    <source>
        <strain evidence="1">185</strain>
        <tissue evidence="1">Leaf</tissue>
    </source>
</reference>
<evidence type="ECO:0000313" key="2">
    <source>
        <dbReference type="Proteomes" id="UP000593577"/>
    </source>
</evidence>
<accession>A0A7J8WH35</accession>
<comment type="caution">
    <text evidence="1">The sequence shown here is derived from an EMBL/GenBank/DDBJ whole genome shotgun (WGS) entry which is preliminary data.</text>
</comment>
<organism evidence="1 2">
    <name type="scientific">Gossypium aridum</name>
    <name type="common">American cotton</name>
    <name type="synonym">Erioxylum aridum</name>
    <dbReference type="NCBI Taxonomy" id="34290"/>
    <lineage>
        <taxon>Eukaryota</taxon>
        <taxon>Viridiplantae</taxon>
        <taxon>Streptophyta</taxon>
        <taxon>Embryophyta</taxon>
        <taxon>Tracheophyta</taxon>
        <taxon>Spermatophyta</taxon>
        <taxon>Magnoliopsida</taxon>
        <taxon>eudicotyledons</taxon>
        <taxon>Gunneridae</taxon>
        <taxon>Pentapetalae</taxon>
        <taxon>rosids</taxon>
        <taxon>malvids</taxon>
        <taxon>Malvales</taxon>
        <taxon>Malvaceae</taxon>
        <taxon>Malvoideae</taxon>
        <taxon>Gossypium</taxon>
    </lineage>
</organism>
<keyword evidence="2" id="KW-1185">Reference proteome</keyword>
<dbReference type="Proteomes" id="UP000593577">
    <property type="component" value="Unassembled WGS sequence"/>
</dbReference>
<proteinExistence type="predicted"/>
<protein>
    <submittedName>
        <fullName evidence="1">Uncharacterized protein</fullName>
    </submittedName>
</protein>
<dbReference type="AlphaFoldDB" id="A0A7J8WH35"/>
<evidence type="ECO:0000313" key="1">
    <source>
        <dbReference type="EMBL" id="MBA0674190.1"/>
    </source>
</evidence>